<sequence length="177" mass="19996">MTIHDRLKLVIKWLIGTGVATNQEAIGRLMGYTNKSSFSQILNDKVPIPGDFINRLCMLNENINLVWIEKEVGDMILDNSASKTSLNMQHTDLRESDSIYYKMYKEKDAEVGALKEEIGALKLRIRQLESQDKEPEHYPARDEATETFISKPSGDYGEGYSPTKPHTTSKRSSAGKI</sequence>
<evidence type="ECO:0000313" key="2">
    <source>
        <dbReference type="EMBL" id="KAA5403121.1"/>
    </source>
</evidence>
<feature type="compositionally biased region" description="Polar residues" evidence="1">
    <location>
        <begin position="164"/>
        <end position="177"/>
    </location>
</feature>
<name>A0A5M6A297_9BACE</name>
<dbReference type="AlphaFoldDB" id="A0A5M6A297"/>
<dbReference type="Proteomes" id="UP000325055">
    <property type="component" value="Unassembled WGS sequence"/>
</dbReference>
<proteinExistence type="predicted"/>
<accession>A0A5M6A297</accession>
<feature type="region of interest" description="Disordered" evidence="1">
    <location>
        <begin position="129"/>
        <end position="177"/>
    </location>
</feature>
<protein>
    <submittedName>
        <fullName evidence="2">Uncharacterized protein</fullName>
    </submittedName>
</protein>
<gene>
    <name evidence="2" type="ORF">F2Y86_24510</name>
</gene>
<evidence type="ECO:0000313" key="3">
    <source>
        <dbReference type="Proteomes" id="UP000325055"/>
    </source>
</evidence>
<feature type="compositionally biased region" description="Basic and acidic residues" evidence="1">
    <location>
        <begin position="129"/>
        <end position="144"/>
    </location>
</feature>
<dbReference type="EMBL" id="VVYW01000030">
    <property type="protein sequence ID" value="KAA5403121.1"/>
    <property type="molecule type" value="Genomic_DNA"/>
</dbReference>
<comment type="caution">
    <text evidence="2">The sequence shown here is derived from an EMBL/GenBank/DDBJ whole genome shotgun (WGS) entry which is preliminary data.</text>
</comment>
<evidence type="ECO:0000256" key="1">
    <source>
        <dbReference type="SAM" id="MobiDB-lite"/>
    </source>
</evidence>
<dbReference type="RefSeq" id="WP_149950569.1">
    <property type="nucleotide sequence ID" value="NZ_RCXI01000031.1"/>
</dbReference>
<organism evidence="2 3">
    <name type="scientific">Bacteroides cellulosilyticus</name>
    <dbReference type="NCBI Taxonomy" id="246787"/>
    <lineage>
        <taxon>Bacteria</taxon>
        <taxon>Pseudomonadati</taxon>
        <taxon>Bacteroidota</taxon>
        <taxon>Bacteroidia</taxon>
        <taxon>Bacteroidales</taxon>
        <taxon>Bacteroidaceae</taxon>
        <taxon>Bacteroides</taxon>
    </lineage>
</organism>
<reference evidence="2 3" key="1">
    <citation type="journal article" date="2019" name="Nat. Med.">
        <title>A library of human gut bacterial isolates paired with longitudinal multiomics data enables mechanistic microbiome research.</title>
        <authorList>
            <person name="Poyet M."/>
            <person name="Groussin M."/>
            <person name="Gibbons S.M."/>
            <person name="Avila-Pacheco J."/>
            <person name="Jiang X."/>
            <person name="Kearney S.M."/>
            <person name="Perrotta A.R."/>
            <person name="Berdy B."/>
            <person name="Zhao S."/>
            <person name="Lieberman T.D."/>
            <person name="Swanson P.K."/>
            <person name="Smith M."/>
            <person name="Roesemann S."/>
            <person name="Alexander J.E."/>
            <person name="Rich S.A."/>
            <person name="Livny J."/>
            <person name="Vlamakis H."/>
            <person name="Clish C."/>
            <person name="Bullock K."/>
            <person name="Deik A."/>
            <person name="Scott J."/>
            <person name="Pierce K.A."/>
            <person name="Xavier R.J."/>
            <person name="Alm E.J."/>
        </authorList>
    </citation>
    <scope>NUCLEOTIDE SEQUENCE [LARGE SCALE GENOMIC DNA]</scope>
    <source>
        <strain evidence="2 3">BIOML-A7</strain>
    </source>
</reference>